<keyword evidence="1" id="KW-1133">Transmembrane helix</keyword>
<dbReference type="EMBL" id="CYKH01001454">
    <property type="protein sequence ID" value="CUG87158.1"/>
    <property type="molecule type" value="Genomic_DNA"/>
</dbReference>
<dbReference type="VEuPathDB" id="TriTrypDB:BSAL_08925"/>
<feature type="transmembrane region" description="Helical" evidence="1">
    <location>
        <begin position="6"/>
        <end position="29"/>
    </location>
</feature>
<dbReference type="Proteomes" id="UP000051952">
    <property type="component" value="Unassembled WGS sequence"/>
</dbReference>
<dbReference type="AlphaFoldDB" id="A0A0S4JCE2"/>
<protein>
    <submittedName>
        <fullName evidence="2">Membrane-associated protein, putative</fullName>
    </submittedName>
</protein>
<evidence type="ECO:0000313" key="3">
    <source>
        <dbReference type="Proteomes" id="UP000051952"/>
    </source>
</evidence>
<keyword evidence="1" id="KW-0812">Transmembrane</keyword>
<gene>
    <name evidence="2" type="ORF">BSAL_08925</name>
</gene>
<keyword evidence="3" id="KW-1185">Reference proteome</keyword>
<keyword evidence="1" id="KW-0472">Membrane</keyword>
<reference evidence="3" key="1">
    <citation type="submission" date="2015-09" db="EMBL/GenBank/DDBJ databases">
        <authorList>
            <consortium name="Pathogen Informatics"/>
        </authorList>
    </citation>
    <scope>NUCLEOTIDE SEQUENCE [LARGE SCALE GENOMIC DNA]</scope>
    <source>
        <strain evidence="3">Lake Konstanz</strain>
    </source>
</reference>
<organism evidence="2 3">
    <name type="scientific">Bodo saltans</name>
    <name type="common">Flagellated protozoan</name>
    <dbReference type="NCBI Taxonomy" id="75058"/>
    <lineage>
        <taxon>Eukaryota</taxon>
        <taxon>Discoba</taxon>
        <taxon>Euglenozoa</taxon>
        <taxon>Kinetoplastea</taxon>
        <taxon>Metakinetoplastina</taxon>
        <taxon>Eubodonida</taxon>
        <taxon>Bodonidae</taxon>
        <taxon>Bodo</taxon>
    </lineage>
</organism>
<dbReference type="InterPro" id="IPR011050">
    <property type="entry name" value="Pectin_lyase_fold/virulence"/>
</dbReference>
<accession>A0A0S4JCE2</accession>
<sequence length="727" mass="77444">MLTQIASGFQIFPIELLTFFFFLFFSFLIQQELKKGCTLMRRAAMAREEHQYSILLLCLGRIAAAPISNQASSPTSMTLVLQATDAFCNSTDLTLNNCSDHIQSYIQKCSSMTSVRHCTIQFGPGTFYLKPSSFGPMSYVALYYFPELSGGLTTLTLSGAGAVSRSTSKVDSSISSGPTTLVLLQMVGFFYGAGAPQSMSSSGPVAPSISFYFSGFSLDVLRVPYSFGTAIGADTVRIAAAQVQSQTFALDTARWPDLTGALAVNTYSIDESRWTIGLDDYRLADPVILAYGAPDPNTGDVNVTLRTSAAGTPPPNLSSLLGQTIILRHQVYSLNGITLSYAALSASEVDFFSIGGMGIVCTRCYEIILDAFRVARPPNTTAGERPVSITADGIHVCNQKEGSQFVLTNSYIASQGDDCLNINAPMARIQSISADRRSIIATGYGGSAPPVSVGDVIQVLNRSTLAKTFATTTTEESNFSVSPDGNITLMGVGAIWPVGDVDVGDLIYASDAMTTTAIIQDNYFGQNRARGMLIRGKNFTVSNNVFDRNSGPSVLIVIDGCTFFEGPVLQSLLFLRNTIINPNLGPATSPGAFFTLGQTPEFTPSGVPVPNTCSTTSGSPAFYNFTVSQNLFVFNLTDPLLPTPTNSLYAEVVSGFSVMDNDVVRSNGVAGVSCEFTAVSCTQQSAVGNSCASFASSFRESVFSRVSKNRTGKMNVWSASPCATCGF</sequence>
<proteinExistence type="predicted"/>
<evidence type="ECO:0000256" key="1">
    <source>
        <dbReference type="SAM" id="Phobius"/>
    </source>
</evidence>
<name>A0A0S4JCE2_BODSA</name>
<dbReference type="SUPFAM" id="SSF51126">
    <property type="entry name" value="Pectin lyase-like"/>
    <property type="match status" value="1"/>
</dbReference>
<evidence type="ECO:0000313" key="2">
    <source>
        <dbReference type="EMBL" id="CUG87158.1"/>
    </source>
</evidence>